<evidence type="ECO:0000313" key="1">
    <source>
        <dbReference type="EMBL" id="OIT20304.1"/>
    </source>
</evidence>
<keyword evidence="2" id="KW-1185">Reference proteome</keyword>
<dbReference type="Proteomes" id="UP000187609">
    <property type="component" value="Unassembled WGS sequence"/>
</dbReference>
<comment type="caution">
    <text evidence="1">The sequence shown here is derived from an EMBL/GenBank/DDBJ whole genome shotgun (WGS) entry which is preliminary data.</text>
</comment>
<feature type="non-terminal residue" evidence="1">
    <location>
        <position position="89"/>
    </location>
</feature>
<proteinExistence type="predicted"/>
<organism evidence="1 2">
    <name type="scientific">Nicotiana attenuata</name>
    <name type="common">Coyote tobacco</name>
    <dbReference type="NCBI Taxonomy" id="49451"/>
    <lineage>
        <taxon>Eukaryota</taxon>
        <taxon>Viridiplantae</taxon>
        <taxon>Streptophyta</taxon>
        <taxon>Embryophyta</taxon>
        <taxon>Tracheophyta</taxon>
        <taxon>Spermatophyta</taxon>
        <taxon>Magnoliopsida</taxon>
        <taxon>eudicotyledons</taxon>
        <taxon>Gunneridae</taxon>
        <taxon>Pentapetalae</taxon>
        <taxon>asterids</taxon>
        <taxon>lamiids</taxon>
        <taxon>Solanales</taxon>
        <taxon>Solanaceae</taxon>
        <taxon>Nicotianoideae</taxon>
        <taxon>Nicotianeae</taxon>
        <taxon>Nicotiana</taxon>
    </lineage>
</organism>
<dbReference type="AlphaFoldDB" id="A0A1J6K5F8"/>
<sequence length="89" mass="10377">LSSFSYLFHFQLHQILLVPQMMPKSHFASRNVHLSIQRGNATVNVYGKTLNMENVNFIITFLIVVVTEPLMYESIFTITIIIEYMSCYE</sequence>
<accession>A0A1J6K5F8</accession>
<dbReference type="EMBL" id="MJEQ01005485">
    <property type="protein sequence ID" value="OIT20304.1"/>
    <property type="molecule type" value="Genomic_DNA"/>
</dbReference>
<evidence type="ECO:0000313" key="2">
    <source>
        <dbReference type="Proteomes" id="UP000187609"/>
    </source>
</evidence>
<reference evidence="1" key="1">
    <citation type="submission" date="2016-11" db="EMBL/GenBank/DDBJ databases">
        <title>The genome of Nicotiana attenuata.</title>
        <authorList>
            <person name="Xu S."/>
            <person name="Brockmoeller T."/>
            <person name="Gaquerel E."/>
            <person name="Navarro A."/>
            <person name="Kuhl H."/>
            <person name="Gase K."/>
            <person name="Ling Z."/>
            <person name="Zhou W."/>
            <person name="Kreitzer C."/>
            <person name="Stanke M."/>
            <person name="Tang H."/>
            <person name="Lyons E."/>
            <person name="Pandey P."/>
            <person name="Pandey S.P."/>
            <person name="Timmermann B."/>
            <person name="Baldwin I.T."/>
        </authorList>
    </citation>
    <scope>NUCLEOTIDE SEQUENCE [LARGE SCALE GENOMIC DNA]</scope>
    <source>
        <strain evidence="1">UT</strain>
    </source>
</reference>
<gene>
    <name evidence="1" type="ORF">A4A49_53957</name>
</gene>
<protein>
    <submittedName>
        <fullName evidence="1">Uncharacterized protein</fullName>
    </submittedName>
</protein>
<feature type="non-terminal residue" evidence="1">
    <location>
        <position position="1"/>
    </location>
</feature>
<name>A0A1J6K5F8_NICAT</name>